<dbReference type="GO" id="GO:0070006">
    <property type="term" value="F:metalloaminopeptidase activity"/>
    <property type="evidence" value="ECO:0007669"/>
    <property type="project" value="TreeGrafter"/>
</dbReference>
<evidence type="ECO:0000256" key="2">
    <source>
        <dbReference type="ARBA" id="ARBA00004609"/>
    </source>
</evidence>
<evidence type="ECO:0000256" key="4">
    <source>
        <dbReference type="ARBA" id="ARBA00022670"/>
    </source>
</evidence>
<feature type="site" description="Transition state stabilizer" evidence="16">
    <location>
        <position position="507"/>
    </location>
</feature>
<evidence type="ECO:0000256" key="7">
    <source>
        <dbReference type="ARBA" id="ARBA00022801"/>
    </source>
</evidence>
<keyword evidence="6 15" id="KW-0479">Metal-binding</keyword>
<dbReference type="InterPro" id="IPR034016">
    <property type="entry name" value="M1_APN-typ"/>
</dbReference>
<evidence type="ECO:0000256" key="12">
    <source>
        <dbReference type="ARBA" id="ARBA00023136"/>
    </source>
</evidence>
<feature type="binding site" evidence="15">
    <location>
        <position position="421"/>
    </location>
    <ligand>
        <name>Zn(2+)</name>
        <dbReference type="ChEBI" id="CHEBI:29105"/>
        <note>catalytic</note>
    </ligand>
</feature>
<dbReference type="GO" id="GO:0005886">
    <property type="term" value="C:plasma membrane"/>
    <property type="evidence" value="ECO:0007669"/>
    <property type="project" value="UniProtKB-SubCell"/>
</dbReference>
<dbReference type="PRINTS" id="PR00756">
    <property type="entry name" value="ALADIPTASE"/>
</dbReference>
<dbReference type="SUPFAM" id="SSF55486">
    <property type="entry name" value="Metalloproteases ('zincins'), catalytic domain"/>
    <property type="match status" value="2"/>
</dbReference>
<feature type="binding site" evidence="15">
    <location>
        <position position="444"/>
    </location>
    <ligand>
        <name>Zn(2+)</name>
        <dbReference type="ChEBI" id="CHEBI:29105"/>
        <note>catalytic</note>
    </ligand>
</feature>
<name>A0A8J5N3H4_HOMAM</name>
<dbReference type="InterPro" id="IPR050344">
    <property type="entry name" value="Peptidase_M1_aminopeptidases"/>
</dbReference>
<keyword evidence="10" id="KW-1133">Transmembrane helix</keyword>
<comment type="cofactor">
    <cofactor evidence="15">
        <name>Zn(2+)</name>
        <dbReference type="ChEBI" id="CHEBI:29105"/>
    </cofactor>
    <text evidence="15">Binds 1 zinc ion per subunit.</text>
</comment>
<dbReference type="Pfam" id="PF17900">
    <property type="entry name" value="Peptidase_M1_N"/>
    <property type="match status" value="1"/>
</dbReference>
<gene>
    <name evidence="20" type="primary">ANPEPn-L4</name>
    <name evidence="20" type="ORF">Hamer_G022500</name>
</gene>
<evidence type="ECO:0000313" key="20">
    <source>
        <dbReference type="EMBL" id="KAG7172389.1"/>
    </source>
</evidence>
<dbReference type="Gene3D" id="1.10.390.10">
    <property type="entry name" value="Neutral Protease Domain 2"/>
    <property type="match status" value="1"/>
</dbReference>
<evidence type="ECO:0000256" key="9">
    <source>
        <dbReference type="ARBA" id="ARBA00022968"/>
    </source>
</evidence>
<dbReference type="InterPro" id="IPR027268">
    <property type="entry name" value="Peptidase_M4/M1_CTD_sf"/>
</dbReference>
<feature type="binding site" evidence="15">
    <location>
        <position position="425"/>
    </location>
    <ligand>
        <name>Zn(2+)</name>
        <dbReference type="ChEBI" id="CHEBI:29105"/>
        <note>catalytic</note>
    </ligand>
</feature>
<keyword evidence="7" id="KW-0378">Hydrolase</keyword>
<dbReference type="GO" id="GO:0008270">
    <property type="term" value="F:zinc ion binding"/>
    <property type="evidence" value="ECO:0007669"/>
    <property type="project" value="InterPro"/>
</dbReference>
<keyword evidence="13" id="KW-0325">Glycoprotein</keyword>
<comment type="similarity">
    <text evidence="3">Belongs to the peptidase M1 family.</text>
</comment>
<keyword evidence="21" id="KW-1185">Reference proteome</keyword>
<keyword evidence="12" id="KW-0472">Membrane</keyword>
<evidence type="ECO:0000256" key="10">
    <source>
        <dbReference type="ARBA" id="ARBA00022989"/>
    </source>
</evidence>
<dbReference type="GO" id="GO:0005615">
    <property type="term" value="C:extracellular space"/>
    <property type="evidence" value="ECO:0007669"/>
    <property type="project" value="TreeGrafter"/>
</dbReference>
<feature type="domain" description="Aminopeptidase N-like N-terminal" evidence="19">
    <location>
        <begin position="75"/>
        <end position="268"/>
    </location>
</feature>
<evidence type="ECO:0000256" key="3">
    <source>
        <dbReference type="ARBA" id="ARBA00010136"/>
    </source>
</evidence>
<evidence type="ECO:0000256" key="16">
    <source>
        <dbReference type="PIRSR" id="PIRSR634016-4"/>
    </source>
</evidence>
<sequence>STERRPVMTRRRTNPTKRPATTRANVTRKKPPSGTKTKTKTIITTTTTIPFTTTTTTTGEPFQEDIDVRLPNTLKPLHYLVKLQPLINGNFSILGYVEVEMEVLESTSNVTLHIADIITKNETIRVAPSGDLDGPGLRVIKHLYDHERQFYLAHLEEELQQGHKYVLSMEFTGYLNDQLHGFYRSTYRDADGTEKMLAVTQFQATDARRAFPCFDEPGLKATFEVYLARSTNMSSISNMPIIETIPVEDEEGWVWDHYDTSVPMSTYLVAFVVSDFAYLSTTTNNKTLFRVWARESALQQAKYSLQVGPAILTHFEDYFNQSYPLPKQDMIAIPDFSAGAMENWGLITYSSSSSSSSSIIIFIIITITNHHPPPPPTTLTNHHQPPPSPPTTITYRETAMLYDSRVSAASNKQYVVAVVAHELAHQWFGNLVTPVWWTDLWLNEGFASYVEYIGINHAEPTWKVMEQFVLNEMHIVFSLDSLESSHPISIPVGHPDEISQIFDRISYAKGASIIRMMNHFLTEATFRKGLSNYLDAL</sequence>
<organism evidence="20 21">
    <name type="scientific">Homarus americanus</name>
    <name type="common">American lobster</name>
    <dbReference type="NCBI Taxonomy" id="6706"/>
    <lineage>
        <taxon>Eukaryota</taxon>
        <taxon>Metazoa</taxon>
        <taxon>Ecdysozoa</taxon>
        <taxon>Arthropoda</taxon>
        <taxon>Crustacea</taxon>
        <taxon>Multicrustacea</taxon>
        <taxon>Malacostraca</taxon>
        <taxon>Eumalacostraca</taxon>
        <taxon>Eucarida</taxon>
        <taxon>Decapoda</taxon>
        <taxon>Pleocyemata</taxon>
        <taxon>Astacidea</taxon>
        <taxon>Nephropoidea</taxon>
        <taxon>Nephropidae</taxon>
        <taxon>Homarus</taxon>
    </lineage>
</organism>
<keyword evidence="11" id="KW-0482">Metalloprotease</keyword>
<keyword evidence="5" id="KW-0812">Transmembrane</keyword>
<evidence type="ECO:0000256" key="5">
    <source>
        <dbReference type="ARBA" id="ARBA00022692"/>
    </source>
</evidence>
<accession>A0A8J5N3H4</accession>
<dbReference type="GO" id="GO:0042277">
    <property type="term" value="F:peptide binding"/>
    <property type="evidence" value="ECO:0007669"/>
    <property type="project" value="TreeGrafter"/>
</dbReference>
<dbReference type="GO" id="GO:0043171">
    <property type="term" value="P:peptide catabolic process"/>
    <property type="evidence" value="ECO:0007669"/>
    <property type="project" value="TreeGrafter"/>
</dbReference>
<evidence type="ECO:0000256" key="17">
    <source>
        <dbReference type="SAM" id="MobiDB-lite"/>
    </source>
</evidence>
<evidence type="ECO:0000259" key="19">
    <source>
        <dbReference type="Pfam" id="PF17900"/>
    </source>
</evidence>
<dbReference type="InterPro" id="IPR014782">
    <property type="entry name" value="Peptidase_M1_dom"/>
</dbReference>
<dbReference type="GO" id="GO:0006508">
    <property type="term" value="P:proteolysis"/>
    <property type="evidence" value="ECO:0007669"/>
    <property type="project" value="UniProtKB-KW"/>
</dbReference>
<keyword evidence="8 15" id="KW-0862">Zinc</keyword>
<reference evidence="20" key="1">
    <citation type="journal article" date="2021" name="Sci. Adv.">
        <title>The American lobster genome reveals insights on longevity, neural, and immune adaptations.</title>
        <authorList>
            <person name="Polinski J.M."/>
            <person name="Zimin A.V."/>
            <person name="Clark K.F."/>
            <person name="Kohn A.B."/>
            <person name="Sadowski N."/>
            <person name="Timp W."/>
            <person name="Ptitsyn A."/>
            <person name="Khanna P."/>
            <person name="Romanova D.Y."/>
            <person name="Williams P."/>
            <person name="Greenwood S.J."/>
            <person name="Moroz L.L."/>
            <person name="Walt D.R."/>
            <person name="Bodnar A.G."/>
        </authorList>
    </citation>
    <scope>NUCLEOTIDE SEQUENCE</scope>
    <source>
        <strain evidence="20">GMGI-L3</strain>
    </source>
</reference>
<evidence type="ECO:0000256" key="14">
    <source>
        <dbReference type="PIRSR" id="PIRSR634016-1"/>
    </source>
</evidence>
<feature type="active site" description="Proton acceptor" evidence="14">
    <location>
        <position position="422"/>
    </location>
</feature>
<dbReference type="GO" id="GO:0005737">
    <property type="term" value="C:cytoplasm"/>
    <property type="evidence" value="ECO:0007669"/>
    <property type="project" value="TreeGrafter"/>
</dbReference>
<evidence type="ECO:0000256" key="1">
    <source>
        <dbReference type="ARBA" id="ARBA00004606"/>
    </source>
</evidence>
<dbReference type="PANTHER" id="PTHR11533:SF294">
    <property type="entry name" value="THYROTROPIN-RELEASING HORMONE-DEGRADING ECTOENZYME"/>
    <property type="match status" value="1"/>
</dbReference>
<feature type="region of interest" description="Disordered" evidence="17">
    <location>
        <begin position="1"/>
        <end position="39"/>
    </location>
</feature>
<dbReference type="InterPro" id="IPR045357">
    <property type="entry name" value="Aminopeptidase_N-like_N"/>
</dbReference>
<dbReference type="InterPro" id="IPR042097">
    <property type="entry name" value="Aminopeptidase_N-like_N_sf"/>
</dbReference>
<protein>
    <submittedName>
        <fullName evidence="20">Aminopeptidase N-like 4</fullName>
    </submittedName>
</protein>
<dbReference type="CDD" id="cd09601">
    <property type="entry name" value="M1_APN-Q_like"/>
    <property type="match status" value="1"/>
</dbReference>
<comment type="caution">
    <text evidence="20">The sequence shown here is derived from an EMBL/GenBank/DDBJ whole genome shotgun (WGS) entry which is preliminary data.</text>
</comment>
<keyword evidence="4" id="KW-0645">Protease</keyword>
<dbReference type="AlphaFoldDB" id="A0A8J5N3H4"/>
<feature type="domain" description="Peptidase M1 membrane alanine aminopeptidase" evidence="18">
    <location>
        <begin position="303"/>
        <end position="352"/>
    </location>
</feature>
<dbReference type="EMBL" id="JAHLQT010011388">
    <property type="protein sequence ID" value="KAG7172389.1"/>
    <property type="molecule type" value="Genomic_DNA"/>
</dbReference>
<evidence type="ECO:0000256" key="13">
    <source>
        <dbReference type="ARBA" id="ARBA00023180"/>
    </source>
</evidence>
<evidence type="ECO:0000259" key="18">
    <source>
        <dbReference type="Pfam" id="PF01433"/>
    </source>
</evidence>
<evidence type="ECO:0000256" key="15">
    <source>
        <dbReference type="PIRSR" id="PIRSR634016-3"/>
    </source>
</evidence>
<dbReference type="FunFam" id="2.60.40.1730:FF:000012">
    <property type="entry name" value="Aminopeptidase N"/>
    <property type="match status" value="1"/>
</dbReference>
<proteinExistence type="inferred from homology"/>
<keyword evidence="9" id="KW-0735">Signal-anchor</keyword>
<feature type="domain" description="Peptidase M1 membrane alanine aminopeptidase" evidence="18">
    <location>
        <begin position="391"/>
        <end position="535"/>
    </location>
</feature>
<dbReference type="Gene3D" id="3.30.2010.30">
    <property type="match status" value="1"/>
</dbReference>
<dbReference type="SUPFAM" id="SSF63737">
    <property type="entry name" value="Leukotriene A4 hydrolase N-terminal domain"/>
    <property type="match status" value="1"/>
</dbReference>
<dbReference type="Pfam" id="PF01433">
    <property type="entry name" value="Peptidase_M1"/>
    <property type="match status" value="2"/>
</dbReference>
<dbReference type="InterPro" id="IPR001930">
    <property type="entry name" value="Peptidase_M1"/>
</dbReference>
<comment type="subcellular location">
    <subcellularLocation>
        <location evidence="2">Cell membrane</location>
        <topology evidence="2">Lipid-anchor</topology>
        <topology evidence="2">GPI-anchor</topology>
    </subcellularLocation>
    <subcellularLocation>
        <location evidence="1">Membrane</location>
        <topology evidence="1">Single-pass type II membrane protein</topology>
    </subcellularLocation>
</comment>
<evidence type="ECO:0000256" key="8">
    <source>
        <dbReference type="ARBA" id="ARBA00022833"/>
    </source>
</evidence>
<dbReference type="PANTHER" id="PTHR11533">
    <property type="entry name" value="PROTEASE M1 ZINC METALLOPROTEASE"/>
    <property type="match status" value="1"/>
</dbReference>
<dbReference type="Gene3D" id="2.60.40.1730">
    <property type="entry name" value="tricorn interacting facor f3 domain"/>
    <property type="match status" value="1"/>
</dbReference>
<evidence type="ECO:0000313" key="21">
    <source>
        <dbReference type="Proteomes" id="UP000747542"/>
    </source>
</evidence>
<dbReference type="Proteomes" id="UP000747542">
    <property type="component" value="Unassembled WGS sequence"/>
</dbReference>
<feature type="non-terminal residue" evidence="20">
    <location>
        <position position="1"/>
    </location>
</feature>
<keyword evidence="20" id="KW-0031">Aminopeptidase</keyword>
<evidence type="ECO:0000256" key="11">
    <source>
        <dbReference type="ARBA" id="ARBA00023049"/>
    </source>
</evidence>
<evidence type="ECO:0000256" key="6">
    <source>
        <dbReference type="ARBA" id="ARBA00022723"/>
    </source>
</evidence>